<dbReference type="Pfam" id="PF01370">
    <property type="entry name" value="Epimerase"/>
    <property type="match status" value="1"/>
</dbReference>
<organism evidence="2 3">
    <name type="scientific">Cellulomonas soli</name>
    <dbReference type="NCBI Taxonomy" id="931535"/>
    <lineage>
        <taxon>Bacteria</taxon>
        <taxon>Bacillati</taxon>
        <taxon>Actinomycetota</taxon>
        <taxon>Actinomycetes</taxon>
        <taxon>Micrococcales</taxon>
        <taxon>Cellulomonadaceae</taxon>
        <taxon>Cellulomonas</taxon>
    </lineage>
</organism>
<dbReference type="InterPro" id="IPR001509">
    <property type="entry name" value="Epimerase_deHydtase"/>
</dbReference>
<dbReference type="RefSeq" id="WP_179561594.1">
    <property type="nucleotide sequence ID" value="NZ_BAABBJ010000005.1"/>
</dbReference>
<sequence>MTPAELVASLLAAGDDRVAVTGATGWFGATALDLLYGALGTEAPERVQAYASSHRVVTVADGRQVEVLPLAELPGRVPSPTLLLHFAYLTRDKVAEVGVDAYVRRNLAISATVLDAVAAHRPRGVVVSSSGAVYGAGPRFVADVDADPYGALKRVDELAFAGACEDVGATYVVPRVFSVAGPRMTKPEKYALGSLIGMAAGGRPLQVSATGPVVRTYCGVDEVVALCLWASVRGRSVVFDSGGAPIEVGELARVVASVHGRTDEAERTWDPAAEENSYVGDGTMMAELAREAGLGLRALPELVRETARWLDGRVPG</sequence>
<dbReference type="Gene3D" id="3.40.50.720">
    <property type="entry name" value="NAD(P)-binding Rossmann-like Domain"/>
    <property type="match status" value="1"/>
</dbReference>
<comment type="caution">
    <text evidence="2">The sequence shown here is derived from an EMBL/GenBank/DDBJ whole genome shotgun (WGS) entry which is preliminary data.</text>
</comment>
<proteinExistence type="predicted"/>
<dbReference type="AlphaFoldDB" id="A0A512P829"/>
<accession>A0A512P829</accession>
<evidence type="ECO:0000313" key="2">
    <source>
        <dbReference type="EMBL" id="GEP67354.1"/>
    </source>
</evidence>
<gene>
    <name evidence="2" type="ORF">CSO01_00690</name>
</gene>
<evidence type="ECO:0000313" key="3">
    <source>
        <dbReference type="Proteomes" id="UP000321798"/>
    </source>
</evidence>
<protein>
    <recommendedName>
        <fullName evidence="1">NAD-dependent epimerase/dehydratase domain-containing protein</fullName>
    </recommendedName>
</protein>
<feature type="domain" description="NAD-dependent epimerase/dehydratase" evidence="1">
    <location>
        <begin position="18"/>
        <end position="233"/>
    </location>
</feature>
<dbReference type="InterPro" id="IPR036291">
    <property type="entry name" value="NAD(P)-bd_dom_sf"/>
</dbReference>
<dbReference type="Proteomes" id="UP000321798">
    <property type="component" value="Unassembled WGS sequence"/>
</dbReference>
<evidence type="ECO:0000259" key="1">
    <source>
        <dbReference type="Pfam" id="PF01370"/>
    </source>
</evidence>
<dbReference type="SUPFAM" id="SSF51735">
    <property type="entry name" value="NAD(P)-binding Rossmann-fold domains"/>
    <property type="match status" value="1"/>
</dbReference>
<reference evidence="2 3" key="1">
    <citation type="submission" date="2019-07" db="EMBL/GenBank/DDBJ databases">
        <title>Whole genome shotgun sequence of Cellulomonas soli NBRC 109434.</title>
        <authorList>
            <person name="Hosoyama A."/>
            <person name="Uohara A."/>
            <person name="Ohji S."/>
            <person name="Ichikawa N."/>
        </authorList>
    </citation>
    <scope>NUCLEOTIDE SEQUENCE [LARGE SCALE GENOMIC DNA]</scope>
    <source>
        <strain evidence="2 3">NBRC 109434</strain>
    </source>
</reference>
<name>A0A512P829_9CELL</name>
<dbReference type="PANTHER" id="PTHR43245:SF13">
    <property type="entry name" value="UDP-D-APIOSE_UDP-D-XYLOSE SYNTHASE 2"/>
    <property type="match status" value="1"/>
</dbReference>
<dbReference type="PANTHER" id="PTHR43245">
    <property type="entry name" value="BIFUNCTIONAL POLYMYXIN RESISTANCE PROTEIN ARNA"/>
    <property type="match status" value="1"/>
</dbReference>
<dbReference type="EMBL" id="BKAL01000001">
    <property type="protein sequence ID" value="GEP67354.1"/>
    <property type="molecule type" value="Genomic_DNA"/>
</dbReference>
<dbReference type="InterPro" id="IPR050177">
    <property type="entry name" value="Lipid_A_modif_metabolic_enz"/>
</dbReference>
<keyword evidence="3" id="KW-1185">Reference proteome</keyword>